<keyword evidence="1" id="KW-1133">Transmembrane helix</keyword>
<comment type="caution">
    <text evidence="2">The sequence shown here is derived from an EMBL/GenBank/DDBJ whole genome shotgun (WGS) entry which is preliminary data.</text>
</comment>
<keyword evidence="3" id="KW-1185">Reference proteome</keyword>
<protein>
    <submittedName>
        <fullName evidence="2">Uncharacterized protein</fullName>
    </submittedName>
</protein>
<gene>
    <name evidence="2" type="ORF">CTI12_AA155670</name>
</gene>
<feature type="transmembrane region" description="Helical" evidence="1">
    <location>
        <begin position="60"/>
        <end position="81"/>
    </location>
</feature>
<accession>A0A2U1PGH4</accession>
<organism evidence="2 3">
    <name type="scientific">Artemisia annua</name>
    <name type="common">Sweet wormwood</name>
    <dbReference type="NCBI Taxonomy" id="35608"/>
    <lineage>
        <taxon>Eukaryota</taxon>
        <taxon>Viridiplantae</taxon>
        <taxon>Streptophyta</taxon>
        <taxon>Embryophyta</taxon>
        <taxon>Tracheophyta</taxon>
        <taxon>Spermatophyta</taxon>
        <taxon>Magnoliopsida</taxon>
        <taxon>eudicotyledons</taxon>
        <taxon>Gunneridae</taxon>
        <taxon>Pentapetalae</taxon>
        <taxon>asterids</taxon>
        <taxon>campanulids</taxon>
        <taxon>Asterales</taxon>
        <taxon>Asteraceae</taxon>
        <taxon>Asteroideae</taxon>
        <taxon>Anthemideae</taxon>
        <taxon>Artemisiinae</taxon>
        <taxon>Artemisia</taxon>
    </lineage>
</organism>
<keyword evidence="1" id="KW-0812">Transmembrane</keyword>
<proteinExistence type="predicted"/>
<evidence type="ECO:0000313" key="3">
    <source>
        <dbReference type="Proteomes" id="UP000245207"/>
    </source>
</evidence>
<evidence type="ECO:0000256" key="1">
    <source>
        <dbReference type="SAM" id="Phobius"/>
    </source>
</evidence>
<dbReference type="AlphaFoldDB" id="A0A2U1PGH4"/>
<feature type="transmembrane region" description="Helical" evidence="1">
    <location>
        <begin position="28"/>
        <end position="48"/>
    </location>
</feature>
<dbReference type="Proteomes" id="UP000245207">
    <property type="component" value="Unassembled WGS sequence"/>
</dbReference>
<keyword evidence="1" id="KW-0472">Membrane</keyword>
<dbReference type="EMBL" id="PKPP01001185">
    <property type="protein sequence ID" value="PWA84865.1"/>
    <property type="molecule type" value="Genomic_DNA"/>
</dbReference>
<sequence length="158" mass="17735">MPHLITILAIVYVVLAAIYLAYVPDEDFGFLVAILLFVVPLTVLAITVDKIWGIIRVIHPVVALAIAVLVGMFTIAVLSIGEIAADGVDGSYFSEFSLLVISIRYNSLPNPLVDCRDSHSFWSFKVSWPIFHETFMVILTRYTRLSSRINYGSPFEYY</sequence>
<feature type="transmembrane region" description="Helical" evidence="1">
    <location>
        <begin position="5"/>
        <end position="22"/>
    </location>
</feature>
<name>A0A2U1PGH4_ARTAN</name>
<reference evidence="2 3" key="1">
    <citation type="journal article" date="2018" name="Mol. Plant">
        <title>The genome of Artemisia annua provides insight into the evolution of Asteraceae family and artemisinin biosynthesis.</title>
        <authorList>
            <person name="Shen Q."/>
            <person name="Zhang L."/>
            <person name="Liao Z."/>
            <person name="Wang S."/>
            <person name="Yan T."/>
            <person name="Shi P."/>
            <person name="Liu M."/>
            <person name="Fu X."/>
            <person name="Pan Q."/>
            <person name="Wang Y."/>
            <person name="Lv Z."/>
            <person name="Lu X."/>
            <person name="Zhang F."/>
            <person name="Jiang W."/>
            <person name="Ma Y."/>
            <person name="Chen M."/>
            <person name="Hao X."/>
            <person name="Li L."/>
            <person name="Tang Y."/>
            <person name="Lv G."/>
            <person name="Zhou Y."/>
            <person name="Sun X."/>
            <person name="Brodelius P.E."/>
            <person name="Rose J.K.C."/>
            <person name="Tang K."/>
        </authorList>
    </citation>
    <scope>NUCLEOTIDE SEQUENCE [LARGE SCALE GENOMIC DNA]</scope>
    <source>
        <strain evidence="3">cv. Huhao1</strain>
        <tissue evidence="2">Leaf</tissue>
    </source>
</reference>
<evidence type="ECO:0000313" key="2">
    <source>
        <dbReference type="EMBL" id="PWA84865.1"/>
    </source>
</evidence>